<evidence type="ECO:0000259" key="12">
    <source>
        <dbReference type="Pfam" id="PF07715"/>
    </source>
</evidence>
<reference evidence="13 14" key="1">
    <citation type="submission" date="2020-09" db="EMBL/GenBank/DDBJ databases">
        <authorList>
            <person name="Tanuku N.R.S."/>
        </authorList>
    </citation>
    <scope>NUCLEOTIDE SEQUENCE [LARGE SCALE GENOMIC DNA]</scope>
    <source>
        <strain evidence="13 14">AK62</strain>
    </source>
</reference>
<dbReference type="InterPro" id="IPR000531">
    <property type="entry name" value="Beta-barrel_TonB"/>
</dbReference>
<dbReference type="InterPro" id="IPR037066">
    <property type="entry name" value="Plug_dom_sf"/>
</dbReference>
<keyword evidence="5 9" id="KW-0798">TonB box</keyword>
<dbReference type="EMBL" id="JACVEW010000020">
    <property type="protein sequence ID" value="MBP0049584.1"/>
    <property type="molecule type" value="Genomic_DNA"/>
</dbReference>
<comment type="caution">
    <text evidence="13">The sequence shown here is derived from an EMBL/GenBank/DDBJ whole genome shotgun (WGS) entry which is preliminary data.</text>
</comment>
<dbReference type="PROSITE" id="PS52016">
    <property type="entry name" value="TONB_DEPENDENT_REC_3"/>
    <property type="match status" value="1"/>
</dbReference>
<dbReference type="InterPro" id="IPR039426">
    <property type="entry name" value="TonB-dep_rcpt-like"/>
</dbReference>
<feature type="domain" description="TonB-dependent receptor-like beta-barrel" evidence="11">
    <location>
        <begin position="193"/>
        <end position="618"/>
    </location>
</feature>
<dbReference type="Gene3D" id="2.40.170.20">
    <property type="entry name" value="TonB-dependent receptor, beta-barrel domain"/>
    <property type="match status" value="1"/>
</dbReference>
<keyword evidence="2 8" id="KW-0813">Transport</keyword>
<evidence type="ECO:0000313" key="13">
    <source>
        <dbReference type="EMBL" id="MBP0049584.1"/>
    </source>
</evidence>
<dbReference type="SUPFAM" id="SSF56935">
    <property type="entry name" value="Porins"/>
    <property type="match status" value="1"/>
</dbReference>
<evidence type="ECO:0000256" key="4">
    <source>
        <dbReference type="ARBA" id="ARBA00022692"/>
    </source>
</evidence>
<evidence type="ECO:0000259" key="11">
    <source>
        <dbReference type="Pfam" id="PF00593"/>
    </source>
</evidence>
<gene>
    <name evidence="13" type="ORF">H9C73_12665</name>
</gene>
<evidence type="ECO:0000256" key="1">
    <source>
        <dbReference type="ARBA" id="ARBA00004571"/>
    </source>
</evidence>
<dbReference type="PANTHER" id="PTHR30069:SF49">
    <property type="entry name" value="OUTER MEMBRANE PROTEIN C"/>
    <property type="match status" value="1"/>
</dbReference>
<comment type="similarity">
    <text evidence="8 9">Belongs to the TonB-dependent receptor family.</text>
</comment>
<keyword evidence="4 8" id="KW-0812">Transmembrane</keyword>
<keyword evidence="3 8" id="KW-1134">Transmembrane beta strand</keyword>
<dbReference type="NCBIfam" id="TIGR01778">
    <property type="entry name" value="TonB-copper"/>
    <property type="match status" value="1"/>
</dbReference>
<keyword evidence="6 8" id="KW-0472">Membrane</keyword>
<evidence type="ECO:0000256" key="8">
    <source>
        <dbReference type="PROSITE-ProRule" id="PRU01360"/>
    </source>
</evidence>
<organism evidence="13 14">
    <name type="scientific">Marinobacterium alkalitolerans</name>
    <dbReference type="NCBI Taxonomy" id="1542925"/>
    <lineage>
        <taxon>Bacteria</taxon>
        <taxon>Pseudomonadati</taxon>
        <taxon>Pseudomonadota</taxon>
        <taxon>Gammaproteobacteria</taxon>
        <taxon>Oceanospirillales</taxon>
        <taxon>Oceanospirillaceae</taxon>
        <taxon>Marinobacterium</taxon>
    </lineage>
</organism>
<name>A0ABS3ZD25_9GAMM</name>
<protein>
    <submittedName>
        <fullName evidence="13">TonB-dependent copper receptor</fullName>
    </submittedName>
</protein>
<evidence type="ECO:0000256" key="7">
    <source>
        <dbReference type="ARBA" id="ARBA00023237"/>
    </source>
</evidence>
<dbReference type="InterPro" id="IPR012910">
    <property type="entry name" value="Plug_dom"/>
</dbReference>
<evidence type="ECO:0000256" key="10">
    <source>
        <dbReference type="SAM" id="SignalP"/>
    </source>
</evidence>
<dbReference type="Gene3D" id="2.170.130.10">
    <property type="entry name" value="TonB-dependent receptor, plug domain"/>
    <property type="match status" value="1"/>
</dbReference>
<comment type="subcellular location">
    <subcellularLocation>
        <location evidence="1 8">Cell outer membrane</location>
        <topology evidence="1 8">Multi-pass membrane protein</topology>
    </subcellularLocation>
</comment>
<dbReference type="Proteomes" id="UP000810171">
    <property type="component" value="Unassembled WGS sequence"/>
</dbReference>
<dbReference type="InterPro" id="IPR010100">
    <property type="entry name" value="TonB-dep_Cu_rcpt"/>
</dbReference>
<proteinExistence type="inferred from homology"/>
<keyword evidence="14" id="KW-1185">Reference proteome</keyword>
<dbReference type="PANTHER" id="PTHR30069">
    <property type="entry name" value="TONB-DEPENDENT OUTER MEMBRANE RECEPTOR"/>
    <property type="match status" value="1"/>
</dbReference>
<evidence type="ECO:0000256" key="6">
    <source>
        <dbReference type="ARBA" id="ARBA00023136"/>
    </source>
</evidence>
<feature type="chain" id="PRO_5046583763" evidence="10">
    <location>
        <begin position="23"/>
        <end position="654"/>
    </location>
</feature>
<keyword evidence="13" id="KW-0675">Receptor</keyword>
<evidence type="ECO:0000313" key="14">
    <source>
        <dbReference type="Proteomes" id="UP000810171"/>
    </source>
</evidence>
<dbReference type="Pfam" id="PF00593">
    <property type="entry name" value="TonB_dep_Rec_b-barrel"/>
    <property type="match status" value="1"/>
</dbReference>
<dbReference type="CDD" id="cd01347">
    <property type="entry name" value="ligand_gated_channel"/>
    <property type="match status" value="1"/>
</dbReference>
<keyword evidence="10" id="KW-0732">Signal</keyword>
<keyword evidence="7 8" id="KW-0998">Cell outer membrane</keyword>
<accession>A0ABS3ZD25</accession>
<dbReference type="InterPro" id="IPR036942">
    <property type="entry name" value="Beta-barrel_TonB_sf"/>
</dbReference>
<evidence type="ECO:0000256" key="5">
    <source>
        <dbReference type="ARBA" id="ARBA00023077"/>
    </source>
</evidence>
<dbReference type="Pfam" id="PF07715">
    <property type="entry name" value="Plug"/>
    <property type="match status" value="1"/>
</dbReference>
<feature type="domain" description="TonB-dependent receptor plug" evidence="12">
    <location>
        <begin position="36"/>
        <end position="137"/>
    </location>
</feature>
<evidence type="ECO:0000256" key="3">
    <source>
        <dbReference type="ARBA" id="ARBA00022452"/>
    </source>
</evidence>
<feature type="signal peptide" evidence="10">
    <location>
        <begin position="1"/>
        <end position="22"/>
    </location>
</feature>
<evidence type="ECO:0000256" key="2">
    <source>
        <dbReference type="ARBA" id="ARBA00022448"/>
    </source>
</evidence>
<evidence type="ECO:0000256" key="9">
    <source>
        <dbReference type="RuleBase" id="RU003357"/>
    </source>
</evidence>
<dbReference type="RefSeq" id="WP_209288231.1">
    <property type="nucleotide sequence ID" value="NZ_JACVEW010000020.1"/>
</dbReference>
<sequence length="654" mass="71350">MQPKYSSLALAIMSAIAGQVMAEEVLEVSKPLPVSSVEVTADTELLQASPSSDGGDLLRAVNGVSGSRMGGRGIDPVIRGQKQNQLNIVLDGAYLYGGCPNRMDPPTTYTAAESYDRVTVIKGNRSVIYGPGGTGGTVLFERERPGLDADKPYRGQVSAAYSSNSETTNLSADLAAGSDSGYLRFVTESADADNYDDGNGDDVRTSYETKSNALMVGAKVADTTWLEASYEQVNEEDVLFPGAGMDSPYSDAETLRLKLDHASDHPLFQRVRAELYRSDINHLMDNYSLRAAPVMMGMPMQMAAPTSSDTLGGRILIESWLGGHQIQWGVDHQDNTRDGSRLRVNMDGSTTEVGVLWPDVNIRQTGLFGEVKRWTGQGNLITAGMRYDYVQVDTKRLADNETIDENNLSGFVTWTQRLNGQYRMESTISRSVRTADATERYISGSGGWSGNPALDPEKHHQLELVLLSEQADLSWSLAGYYNRVDDYINRTAGLNETGTSYENIDAALMGIDFDLAWQLTPTLQLRNGVSWVKGRNLDDNTDLSQIPPLTATLALDYRRDALRAGVEWEVAAQQGDVCLAADCDGLDVRKTPGYGVVNLNAGYDFNPSVSVGAGINNLFDKAYAYHLNREDALGNTAQVNEPGRTAWLRLTARF</sequence>